<reference evidence="2 3" key="1">
    <citation type="submission" date="2016-08" db="EMBL/GenBank/DDBJ databases">
        <title>Complete genome sequence of Fictibacillus arsenicus G25-54, a strain with toxicity to nematodes and a potential arsenic-resistance activity.</title>
        <authorList>
            <person name="Zheng Z."/>
        </authorList>
    </citation>
    <scope>NUCLEOTIDE SEQUENCE [LARGE SCALE GENOMIC DNA]</scope>
    <source>
        <strain evidence="2 3">G25-54</strain>
    </source>
</reference>
<dbReference type="Pfam" id="PF02368">
    <property type="entry name" value="Big_2"/>
    <property type="match status" value="1"/>
</dbReference>
<dbReference type="SUPFAM" id="SSF50969">
    <property type="entry name" value="YVTN repeat-like/Quinoprotein amine dehydrogenase"/>
    <property type="match status" value="1"/>
</dbReference>
<evidence type="ECO:0000313" key="2">
    <source>
        <dbReference type="EMBL" id="ANX13981.1"/>
    </source>
</evidence>
<dbReference type="RefSeq" id="WP_066293536.1">
    <property type="nucleotide sequence ID" value="NZ_CP016761.1"/>
</dbReference>
<name>A0A1B1Z9A5_9BACL</name>
<dbReference type="SUPFAM" id="SSF50998">
    <property type="entry name" value="Quinoprotein alcohol dehydrogenase-like"/>
    <property type="match status" value="1"/>
</dbReference>
<protein>
    <recommendedName>
        <fullName evidence="1">BIG2 domain-containing protein</fullName>
    </recommendedName>
</protein>
<accession>A0A1B1Z9A5</accession>
<feature type="domain" description="BIG2" evidence="1">
    <location>
        <begin position="796"/>
        <end position="873"/>
    </location>
</feature>
<dbReference type="InterPro" id="IPR011047">
    <property type="entry name" value="Quinoprotein_ADH-like_sf"/>
</dbReference>
<dbReference type="Gene3D" id="2.60.40.1080">
    <property type="match status" value="1"/>
</dbReference>
<dbReference type="AlphaFoldDB" id="A0A1B1Z9A5"/>
<organism evidence="2 3">
    <name type="scientific">Fictibacillus arsenicus</name>
    <dbReference type="NCBI Taxonomy" id="255247"/>
    <lineage>
        <taxon>Bacteria</taxon>
        <taxon>Bacillati</taxon>
        <taxon>Bacillota</taxon>
        <taxon>Bacilli</taxon>
        <taxon>Bacillales</taxon>
        <taxon>Fictibacillaceae</taxon>
        <taxon>Fictibacillus</taxon>
    </lineage>
</organism>
<sequence>MYWKNRPIITLLAFVLFLSTFTMSMPLSVWGEENAETTKRNHSEYEMKFDFPETVQVGSYLEGTLKIETVNRKKGYEGTKLVFEKVSGPGDVLFRYELEEGKPESVLNKGTVDSLDLPSDFEYKHNGTLKFSKEGQYSVRFQLISKDGNVITEAVNKVNVETKIEDLAVQISNLTVMEGSIVTTENGEHRIYTVVVGEPAKLQVLDAETKESLEVYDLPGAAGAWAITVADNGKVYVGSYSQGHLYEYDPAAKTVVDLGQAIPNETVIWDLKPGKDGKIYGGTYPRAKVFEYDPAKGITNYGSMIEGEEYVRSIEYNAETNTVYAGIGSHAHLIKFNLNTQEKTDILPAEYATAKSVYDMNIAGGKLFARVENSTYPMLVIDLETEQVDSSFSAHSRGISPLAPDNETIYYTFGGKLLTYNIQTKETGDTGISLGENIVGFGMLNYGDPEFPGYSLSALAGNYNGTYIKYNLETKKLQVSKLPLLRQPTEIKSIFAGPDGNIYSSGFLSGGVSIYNPESNTKEQFSGVGQSEGITSIGNKIYYGVYPGAKIYEHDTTKPWKRNVNPVLLFDLKATEQDRPYAMLGVEEENKLFIGTIPDYGKLGGALTVYDTETKTVETHRNIVQDQSVVSLAYSNGVVYGGTTIRGGLGQDPSETEAKLFLYDVASKQKTLELVPVPGAQSITALKKGPDGNIWGWADGNLFIFDTDTKEVVYSDEKFDINGARWGDAQMVWSEKDQKMYTTIDGHFFWIDSETKEITELHSGAIGGLAQDKLGNFYMKEKSHLIRYTVNDPTVSVTHVELATDEVSLKAGESVKLNAVVYPEIATNKKVSWSSDNSNVASVDGVGNVKALNPGTANITITTEDGEYSAVCKITVTE</sequence>
<evidence type="ECO:0000313" key="3">
    <source>
        <dbReference type="Proteomes" id="UP000077412"/>
    </source>
</evidence>
<dbReference type="OrthoDB" id="843723at2"/>
<dbReference type="EMBL" id="CP016761">
    <property type="protein sequence ID" value="ANX13981.1"/>
    <property type="molecule type" value="Genomic_DNA"/>
</dbReference>
<keyword evidence="3" id="KW-1185">Reference proteome</keyword>
<dbReference type="Proteomes" id="UP000077412">
    <property type="component" value="Chromosome"/>
</dbReference>
<evidence type="ECO:0000259" key="1">
    <source>
        <dbReference type="SMART" id="SM00635"/>
    </source>
</evidence>
<dbReference type="STRING" id="255247.ABE41_018370"/>
<dbReference type="Gene3D" id="2.130.10.10">
    <property type="entry name" value="YVTN repeat-like/Quinoprotein amine dehydrogenase"/>
    <property type="match status" value="2"/>
</dbReference>
<proteinExistence type="predicted"/>
<dbReference type="InterPro" id="IPR003343">
    <property type="entry name" value="Big_2"/>
</dbReference>
<dbReference type="InterPro" id="IPR011044">
    <property type="entry name" value="Quino_amine_DH_bsu"/>
</dbReference>
<gene>
    <name evidence="2" type="ORF">ABE41_018370</name>
</gene>
<dbReference type="SUPFAM" id="SSF63825">
    <property type="entry name" value="YWTD domain"/>
    <property type="match status" value="1"/>
</dbReference>
<dbReference type="KEGG" id="far:ABE41_018370"/>
<dbReference type="SMART" id="SM00635">
    <property type="entry name" value="BID_2"/>
    <property type="match status" value="1"/>
</dbReference>
<dbReference type="InterPro" id="IPR015943">
    <property type="entry name" value="WD40/YVTN_repeat-like_dom_sf"/>
</dbReference>